<evidence type="ECO:0000313" key="2">
    <source>
        <dbReference type="Proteomes" id="UP000007800"/>
    </source>
</evidence>
<dbReference type="RefSeq" id="XP_002764651.1">
    <property type="nucleotide sequence ID" value="XM_002764605.1"/>
</dbReference>
<dbReference type="GeneID" id="9054851"/>
<evidence type="ECO:0000313" key="1">
    <source>
        <dbReference type="EMBL" id="EEQ97368.1"/>
    </source>
</evidence>
<dbReference type="OrthoDB" id="10378260at2759"/>
<dbReference type="InParanoid" id="C5M0X3"/>
<name>C5M0X3_PERM5</name>
<protein>
    <submittedName>
        <fullName evidence="1">Uncharacterized protein</fullName>
    </submittedName>
</protein>
<reference evidence="1 2" key="1">
    <citation type="submission" date="2008-07" db="EMBL/GenBank/DDBJ databases">
        <authorList>
            <person name="El-Sayed N."/>
            <person name="Caler E."/>
            <person name="Inman J."/>
            <person name="Amedeo P."/>
            <person name="Hass B."/>
            <person name="Wortman J."/>
        </authorList>
    </citation>
    <scope>NUCLEOTIDE SEQUENCE [LARGE SCALE GENOMIC DNA]</scope>
    <source>
        <strain evidence="2">ATCC 50983 / TXsc</strain>
    </source>
</reference>
<proteinExistence type="predicted"/>
<dbReference type="AlphaFoldDB" id="C5M0X3"/>
<organism evidence="2">
    <name type="scientific">Perkinsus marinus (strain ATCC 50983 / TXsc)</name>
    <dbReference type="NCBI Taxonomy" id="423536"/>
    <lineage>
        <taxon>Eukaryota</taxon>
        <taxon>Sar</taxon>
        <taxon>Alveolata</taxon>
        <taxon>Perkinsozoa</taxon>
        <taxon>Perkinsea</taxon>
        <taxon>Perkinsida</taxon>
        <taxon>Perkinsidae</taxon>
        <taxon>Perkinsus</taxon>
    </lineage>
</organism>
<dbReference type="EMBL" id="GG687175">
    <property type="protein sequence ID" value="EEQ97368.1"/>
    <property type="molecule type" value="Genomic_DNA"/>
</dbReference>
<accession>C5M0X3</accession>
<gene>
    <name evidence="1" type="ORF">Pmar_PMAR005489</name>
</gene>
<sequence length="282" mass="31882">MSSLVTNVTEAVKEVCSREVLLPRWLEIAKQEKLLDEKECKLWESQKQQEVMLSRLPGGGWGAKAKCYQHVGVDQLKKPLFDLKLSPTTVKNLASARTCVEALTEFAPEGVLTVPHALSYICHVNLPVNGKVQWQTQVRTSGSTCSLESLNPVPAGDSKPRVQITREVYSSPARTNFLFTAMLQCPSESGARRVTIPSAKVTKLEHNIRWFCGSVLAQFLVEGRFPPEVTPDGFIHDMCEAKEYRNMTIDELAGEKRRRQKMKAIQEEYMEELRERYKNGLL</sequence>
<keyword evidence="2" id="KW-1185">Reference proteome</keyword>
<dbReference type="Proteomes" id="UP000007800">
    <property type="component" value="Unassembled WGS sequence"/>
</dbReference>